<evidence type="ECO:0000256" key="1">
    <source>
        <dbReference type="SAM" id="SignalP"/>
    </source>
</evidence>
<organism evidence="2 3">
    <name type="scientific">Crassostrea virginica</name>
    <name type="common">Eastern oyster</name>
    <dbReference type="NCBI Taxonomy" id="6565"/>
    <lineage>
        <taxon>Eukaryota</taxon>
        <taxon>Metazoa</taxon>
        <taxon>Spiralia</taxon>
        <taxon>Lophotrochozoa</taxon>
        <taxon>Mollusca</taxon>
        <taxon>Bivalvia</taxon>
        <taxon>Autobranchia</taxon>
        <taxon>Pteriomorphia</taxon>
        <taxon>Ostreida</taxon>
        <taxon>Ostreoidea</taxon>
        <taxon>Ostreidae</taxon>
        <taxon>Crassostrea</taxon>
    </lineage>
</organism>
<reference evidence="3" key="1">
    <citation type="submission" date="2025-08" db="UniProtKB">
        <authorList>
            <consortium name="RefSeq"/>
        </authorList>
    </citation>
    <scope>IDENTIFICATION</scope>
    <source>
        <tissue evidence="3">Whole sample</tissue>
    </source>
</reference>
<name>A0A8B8ECJ6_CRAVI</name>
<gene>
    <name evidence="3" type="primary">LOC111133924</name>
</gene>
<proteinExistence type="predicted"/>
<dbReference type="GeneID" id="111133924"/>
<evidence type="ECO:0000313" key="3">
    <source>
        <dbReference type="RefSeq" id="XP_022338372.1"/>
    </source>
</evidence>
<feature type="signal peptide" evidence="1">
    <location>
        <begin position="1"/>
        <end position="28"/>
    </location>
</feature>
<accession>A0A8B8ECJ6</accession>
<dbReference type="RefSeq" id="XP_022338372.1">
    <property type="nucleotide sequence ID" value="XM_022482664.1"/>
</dbReference>
<dbReference type="AlphaFoldDB" id="A0A8B8ECJ6"/>
<sequence>MISFWKFCLLVILLFLLYLLNRRLKGTANVICPVFYMNSSTLHPEMYLSDMDTVLSNFKITDENKEVGEKQLKKFKGIVGKYLLSPDTDTKFEIGFTFNTVSSVQNNEVLLQMGVADHTVIDLFPTLGIHEKAWSVSVAGCRNEYICLIAESGGKILEKLPISENKNNTAVSRKLLFHCIPHRNTMVVSINTPKNEFVEFKGVDFKGNLLPALAAYNPKLARTTLTNIQPDDLELDITSLHRAVFMSEDNNTISNTKVNSQYSKRNVVGNLLNYKGVVGDVQFNKKFHMGLPEYFELKVEINVMAFDFGAQDHLFDVGFTHQKNTCIMVYMCKEMFDEYESFMYRDMAQWGKT</sequence>
<protein>
    <submittedName>
        <fullName evidence="3">Uncharacterized protein LOC111133924</fullName>
    </submittedName>
</protein>
<keyword evidence="2" id="KW-1185">Reference proteome</keyword>
<keyword evidence="1" id="KW-0732">Signal</keyword>
<dbReference type="OrthoDB" id="6101969at2759"/>
<dbReference type="Proteomes" id="UP000694844">
    <property type="component" value="Chromosome 5"/>
</dbReference>
<feature type="chain" id="PRO_5034554991" evidence="1">
    <location>
        <begin position="29"/>
        <end position="353"/>
    </location>
</feature>
<evidence type="ECO:0000313" key="2">
    <source>
        <dbReference type="Proteomes" id="UP000694844"/>
    </source>
</evidence>
<dbReference type="KEGG" id="cvn:111133924"/>